<name>A0A8J1YBD5_OWEFU</name>
<dbReference type="OrthoDB" id="26525at2759"/>
<evidence type="ECO:0000313" key="2">
    <source>
        <dbReference type="Proteomes" id="UP000749559"/>
    </source>
</evidence>
<dbReference type="PROSITE" id="PS51257">
    <property type="entry name" value="PROKAR_LIPOPROTEIN"/>
    <property type="match status" value="1"/>
</dbReference>
<dbReference type="InterPro" id="IPR002048">
    <property type="entry name" value="EF_hand_dom"/>
</dbReference>
<dbReference type="InterPro" id="IPR011992">
    <property type="entry name" value="EF-hand-dom_pair"/>
</dbReference>
<dbReference type="AlphaFoldDB" id="A0A8J1YBD5"/>
<gene>
    <name evidence="1" type="ORF">OFUS_LOCUS24393</name>
</gene>
<accession>A0A8J1YBD5</accession>
<dbReference type="PROSITE" id="PS00018">
    <property type="entry name" value="EF_HAND_1"/>
    <property type="match status" value="1"/>
</dbReference>
<dbReference type="SUPFAM" id="SSF47473">
    <property type="entry name" value="EF-hand"/>
    <property type="match status" value="1"/>
</dbReference>
<keyword evidence="2" id="KW-1185">Reference proteome</keyword>
<dbReference type="EMBL" id="CAIIXF020000012">
    <property type="protein sequence ID" value="CAH1800520.1"/>
    <property type="molecule type" value="Genomic_DNA"/>
</dbReference>
<protein>
    <submittedName>
        <fullName evidence="1">Uncharacterized protein</fullName>
    </submittedName>
</protein>
<organism evidence="1 2">
    <name type="scientific">Owenia fusiformis</name>
    <name type="common">Polychaete worm</name>
    <dbReference type="NCBI Taxonomy" id="6347"/>
    <lineage>
        <taxon>Eukaryota</taxon>
        <taxon>Metazoa</taxon>
        <taxon>Spiralia</taxon>
        <taxon>Lophotrochozoa</taxon>
        <taxon>Annelida</taxon>
        <taxon>Polychaeta</taxon>
        <taxon>Sedentaria</taxon>
        <taxon>Canalipalpata</taxon>
        <taxon>Sabellida</taxon>
        <taxon>Oweniida</taxon>
        <taxon>Oweniidae</taxon>
        <taxon>Owenia</taxon>
    </lineage>
</organism>
<comment type="caution">
    <text evidence="1">The sequence shown here is derived from an EMBL/GenBank/DDBJ whole genome shotgun (WGS) entry which is preliminary data.</text>
</comment>
<sequence>MDRKNSVQNCIIQGVFSCWVLLIGWMGLFICHNWLFMVIKIDLWTAKKASCSIGDVEENEHLVPLPALFESHDLSGDMKITAQELALATGMDELETLNVAFPLCDTNGDGFLSREEFVNSPLQWRTLGTPKWNTAVEAQKVNST</sequence>
<dbReference type="GO" id="GO:0005509">
    <property type="term" value="F:calcium ion binding"/>
    <property type="evidence" value="ECO:0007669"/>
    <property type="project" value="InterPro"/>
</dbReference>
<dbReference type="Proteomes" id="UP000749559">
    <property type="component" value="Unassembled WGS sequence"/>
</dbReference>
<evidence type="ECO:0000313" key="1">
    <source>
        <dbReference type="EMBL" id="CAH1800520.1"/>
    </source>
</evidence>
<dbReference type="InterPro" id="IPR018247">
    <property type="entry name" value="EF_Hand_1_Ca_BS"/>
</dbReference>
<dbReference type="Gene3D" id="1.10.238.10">
    <property type="entry name" value="EF-hand"/>
    <property type="match status" value="1"/>
</dbReference>
<reference evidence="1" key="1">
    <citation type="submission" date="2022-03" db="EMBL/GenBank/DDBJ databases">
        <authorList>
            <person name="Martin C."/>
        </authorList>
    </citation>
    <scope>NUCLEOTIDE SEQUENCE</scope>
</reference>
<dbReference type="PROSITE" id="PS50222">
    <property type="entry name" value="EF_HAND_2"/>
    <property type="match status" value="1"/>
</dbReference>
<proteinExistence type="predicted"/>